<protein>
    <recommendedName>
        <fullName evidence="2">DUF7143 domain-containing protein</fullName>
    </recommendedName>
</protein>
<dbReference type="AlphaFoldDB" id="A0A2S4W0K1"/>
<reference evidence="3" key="1">
    <citation type="submission" date="2017-12" db="EMBL/GenBank/DDBJ databases">
        <title>Gene loss provides genomic basis for host adaptation in cereal stripe rust fungi.</title>
        <authorList>
            <person name="Xia C."/>
        </authorList>
    </citation>
    <scope>NUCLEOTIDE SEQUENCE [LARGE SCALE GENOMIC DNA]</scope>
    <source>
        <strain evidence="3">93-210</strain>
    </source>
</reference>
<dbReference type="PANTHER" id="PTHR37592:SF1">
    <property type="match status" value="1"/>
</dbReference>
<dbReference type="InterPro" id="IPR055567">
    <property type="entry name" value="DUF7143"/>
</dbReference>
<dbReference type="EMBL" id="PKSL01000013">
    <property type="protein sequence ID" value="POW15304.1"/>
    <property type="molecule type" value="Genomic_DNA"/>
</dbReference>
<proteinExistence type="predicted"/>
<evidence type="ECO:0000313" key="4">
    <source>
        <dbReference type="Proteomes" id="UP000239156"/>
    </source>
</evidence>
<dbReference type="VEuPathDB" id="FungiDB:PSHT_01645"/>
<dbReference type="VEuPathDB" id="FungiDB:PSTT_02312"/>
<comment type="caution">
    <text evidence="3">The sequence shown here is derived from an EMBL/GenBank/DDBJ whole genome shotgun (WGS) entry which is preliminary data.</text>
</comment>
<dbReference type="Pfam" id="PF23631">
    <property type="entry name" value="DUF7143"/>
    <property type="match status" value="1"/>
</dbReference>
<accession>A0A2S4W0K1</accession>
<evidence type="ECO:0000259" key="2">
    <source>
        <dbReference type="Pfam" id="PF23631"/>
    </source>
</evidence>
<name>A0A2S4W0K1_9BASI</name>
<sequence length="210" mass="22625">MRTRISFKKTMSLTKMMPNQTLLPLILVLILHFSVSIVHCQDRPCYLTGKVALPKDVIPPADVKCVAGNILGKIPNLEVASKKFSDIDFSKAGTTPGGFALAQFTAGGNNNADTLGVVGKLYTAANAALRDRGDKKILVKLKVVDFFIASQLDTVNNNPKGVVRNLKKTIKNCEKSCNKADCDKLISMFTAAGGKPETLEGCSQPKRSKA</sequence>
<dbReference type="Proteomes" id="UP000239156">
    <property type="component" value="Unassembled WGS sequence"/>
</dbReference>
<feature type="chain" id="PRO_5015652623" description="DUF7143 domain-containing protein" evidence="1">
    <location>
        <begin position="41"/>
        <end position="210"/>
    </location>
</feature>
<feature type="domain" description="DUF7143" evidence="2">
    <location>
        <begin position="47"/>
        <end position="191"/>
    </location>
</feature>
<evidence type="ECO:0000313" key="3">
    <source>
        <dbReference type="EMBL" id="POW15304.1"/>
    </source>
</evidence>
<gene>
    <name evidence="3" type="ORF">PSTT_02312</name>
</gene>
<feature type="signal peptide" evidence="1">
    <location>
        <begin position="1"/>
        <end position="40"/>
    </location>
</feature>
<organism evidence="3 4">
    <name type="scientific">Puccinia striiformis</name>
    <dbReference type="NCBI Taxonomy" id="27350"/>
    <lineage>
        <taxon>Eukaryota</taxon>
        <taxon>Fungi</taxon>
        <taxon>Dikarya</taxon>
        <taxon>Basidiomycota</taxon>
        <taxon>Pucciniomycotina</taxon>
        <taxon>Pucciniomycetes</taxon>
        <taxon>Pucciniales</taxon>
        <taxon>Pucciniaceae</taxon>
        <taxon>Puccinia</taxon>
    </lineage>
</organism>
<keyword evidence="4" id="KW-1185">Reference proteome</keyword>
<dbReference type="PANTHER" id="PTHR37592">
    <property type="match status" value="1"/>
</dbReference>
<keyword evidence="1" id="KW-0732">Signal</keyword>
<evidence type="ECO:0000256" key="1">
    <source>
        <dbReference type="SAM" id="SignalP"/>
    </source>
</evidence>